<dbReference type="SUPFAM" id="SSF52833">
    <property type="entry name" value="Thioredoxin-like"/>
    <property type="match status" value="1"/>
</dbReference>
<accession>E9RJG0</accession>
<evidence type="ECO:0000313" key="1">
    <source>
        <dbReference type="EMBL" id="BAJ77055.1"/>
    </source>
</evidence>
<evidence type="ECO:0008006" key="2">
    <source>
        <dbReference type="Google" id="ProtNLM"/>
    </source>
</evidence>
<reference evidence="1" key="2">
    <citation type="submission" date="2011-02" db="EMBL/GenBank/DDBJ databases">
        <title>Genetic factors for stable replication of pLS32 in Bacillus subtilis.</title>
        <authorList>
            <person name="Itaya M."/>
        </authorList>
    </citation>
    <scope>NUCLEOTIDE SEQUENCE</scope>
    <source>
        <strain evidence="1">IAM 11631</strain>
        <plasmid evidence="1">pLS32</plasmid>
    </source>
</reference>
<dbReference type="EMBL" id="AB615353">
    <property type="protein sequence ID" value="BAJ77055.1"/>
    <property type="molecule type" value="Genomic_DNA"/>
</dbReference>
<name>E9RJG0_BACNA</name>
<sequence>MVKVIWIYKVNDPLNDFLERQINAADLQGSEFEKLSIDEHPELIEEYEIEKTHTLVFFDREGDRIANYDGPFNSKELEESIKVMNFFDYVANYNGEES</sequence>
<keyword evidence="1" id="KW-0614">Plasmid</keyword>
<dbReference type="Gene3D" id="3.40.30.10">
    <property type="entry name" value="Glutaredoxin"/>
    <property type="match status" value="1"/>
</dbReference>
<dbReference type="RefSeq" id="WP_013603333.1">
    <property type="nucleotide sequence ID" value="NC_015149.1"/>
</dbReference>
<dbReference type="InterPro" id="IPR036249">
    <property type="entry name" value="Thioredoxin-like_sf"/>
</dbReference>
<reference evidence="1" key="1">
    <citation type="journal article" date="1997" name="Proc. Natl. Acad. Sci. U.S.A.">
        <title>Experimental surgery to create subgenomes of Bacillus subtilis 168.</title>
        <authorList>
            <person name="Itaya M."/>
            <person name="Tanaka T."/>
        </authorList>
    </citation>
    <scope>NUCLEOTIDE SEQUENCE</scope>
    <source>
        <strain evidence="1">IAM 11631</strain>
        <plasmid evidence="1">pLS32</plasmid>
    </source>
</reference>
<proteinExistence type="predicted"/>
<dbReference type="AlphaFoldDB" id="E9RJG0"/>
<geneLocation type="plasmid" evidence="1">
    <name>pLS32</name>
</geneLocation>
<protein>
    <recommendedName>
        <fullName evidence="2">Thioredoxin</fullName>
    </recommendedName>
</protein>
<dbReference type="CDD" id="cd02947">
    <property type="entry name" value="TRX_family"/>
    <property type="match status" value="1"/>
</dbReference>
<organism evidence="1">
    <name type="scientific">Bacillus subtilis subsp. natto</name>
    <dbReference type="NCBI Taxonomy" id="86029"/>
    <lineage>
        <taxon>Bacteria</taxon>
        <taxon>Bacillati</taxon>
        <taxon>Bacillota</taxon>
        <taxon>Bacilli</taxon>
        <taxon>Bacillales</taxon>
        <taxon>Bacillaceae</taxon>
        <taxon>Bacillus</taxon>
    </lineage>
</organism>